<organism evidence="16 17">
    <name type="scientific">Methylomonas koyamae</name>
    <dbReference type="NCBI Taxonomy" id="702114"/>
    <lineage>
        <taxon>Bacteria</taxon>
        <taxon>Pseudomonadati</taxon>
        <taxon>Pseudomonadota</taxon>
        <taxon>Gammaproteobacteria</taxon>
        <taxon>Methylococcales</taxon>
        <taxon>Methylococcaceae</taxon>
        <taxon>Methylomonas</taxon>
    </lineage>
</organism>
<dbReference type="Pfam" id="PF02879">
    <property type="entry name" value="PGM_PMM_II"/>
    <property type="match status" value="1"/>
</dbReference>
<sequence length="858" mass="91697">MGRIFSIVAAIAALMVLVTGAAGYWLAAANVRDTEQSSVTAIAGVMSVGVASQIDTLQKVVDGLAQSPEVANALAAGAGRADLDKLAARLQDAIPQALRVRILPATVSEPELTQTPNMGFADLEMVRATLTAKQKPMVQGEGEHRHLAITSAVVANQQTLGAILVSLKPDLVQQLLSRTIFNAGLIEIKQDQSVIASAGNPAAKLDEPQSLPLTNTRWQLDLWIGSGDSAGNTVLFASIVLIPAMLACLGFFIGYRKLHDFLHHDQSVILKAAKDMMAGKKVGNYPVLLEEMQPIISALAQFKRILQQEQTAEPTGTGFADDHDFFDESFDIDFVEEAPQSAARPVATAPISLNTAPIALNTAPVSLGQPADTEPGLAPHPAPASSPAPKPSAPPPRPARNDFADSFRGYDIRGIVGRGLTQDGVRDIGAAFASLALEQQVPTVVVGRDGRLSSPALAEALVAGIRSTGCNVLDIGLVPTPLLYFVARHCEGRTGIMITGSHNPPDYNGLKLVLNGETLAGPAIQQLKQRTLARDFHQAELGKVELNTAFSNEYIGTIADDVHLVRPMKVVVDCGNGAAGLLAPMLLKTMGCDIVELFCDIDGHFPNHHPDPSKPENLADLIGAVKHYGADVGVAFDGDADRLGVVDSSGKIIWPDRQLMLFARDVLAGKPGSEVIFDVKCSKHLEEQIRKRGGRPLMWKSGHSMMKAKLHETGAALAGEMSGHIFFNDRWFGFDDGLYAAARLIEILSADMRSSSDVFSDLPDSISTPELLIPLAEGEAAAVMTQLAGNARFPNAKVIDIDGLRIEFADGWGLIRASNTTPALTARFEADTKDALRRIQDQFKQLLLQIKPDLDLPF</sequence>
<dbReference type="PANTHER" id="PTHR43771">
    <property type="entry name" value="PHOSPHOMANNOMUTASE"/>
    <property type="match status" value="1"/>
</dbReference>
<feature type="domain" description="Alpha-D-phosphohexomutase alpha/beta/alpha" evidence="15">
    <location>
        <begin position="655"/>
        <end position="763"/>
    </location>
</feature>
<dbReference type="InterPro" id="IPR005843">
    <property type="entry name" value="A-D-PHexomutase_C"/>
</dbReference>
<keyword evidence="7" id="KW-0479">Metal-binding</keyword>
<keyword evidence="6" id="KW-0597">Phosphoprotein</keyword>
<dbReference type="InterPro" id="IPR005844">
    <property type="entry name" value="A-D-PHexomutase_a/b/a-I"/>
</dbReference>
<dbReference type="GO" id="GO:0005975">
    <property type="term" value="P:carbohydrate metabolic process"/>
    <property type="evidence" value="ECO:0007669"/>
    <property type="project" value="InterPro"/>
</dbReference>
<dbReference type="InterPro" id="IPR016055">
    <property type="entry name" value="A-D-PHexomutase_a/b/a-I/II/III"/>
</dbReference>
<gene>
    <name evidence="16" type="ORF">A1355_12615</name>
</gene>
<dbReference type="SUPFAM" id="SSF53738">
    <property type="entry name" value="Phosphoglucomutase, first 3 domains"/>
    <property type="match status" value="3"/>
</dbReference>
<evidence type="ECO:0000256" key="11">
    <source>
        <dbReference type="SAM" id="Phobius"/>
    </source>
</evidence>
<feature type="region of interest" description="Disordered" evidence="10">
    <location>
        <begin position="365"/>
        <end position="404"/>
    </location>
</feature>
<dbReference type="InterPro" id="IPR016066">
    <property type="entry name" value="A-D-PHexomutase_CS"/>
</dbReference>
<dbReference type="STRING" id="702114.A1355_12615"/>
<comment type="pathway">
    <text evidence="3">Nucleotide-sugar biosynthesis; GDP-alpha-D-mannose biosynthesis; alpha-D-mannose 1-phosphate from D-fructose 6-phosphate: step 2/2.</text>
</comment>
<keyword evidence="11" id="KW-0812">Transmembrane</keyword>
<evidence type="ECO:0000259" key="12">
    <source>
        <dbReference type="Pfam" id="PF00408"/>
    </source>
</evidence>
<proteinExistence type="inferred from homology"/>
<dbReference type="CDD" id="cd03089">
    <property type="entry name" value="PMM_PGM"/>
    <property type="match status" value="1"/>
</dbReference>
<feature type="transmembrane region" description="Helical" evidence="11">
    <location>
        <begin position="234"/>
        <end position="255"/>
    </location>
</feature>
<keyword evidence="11" id="KW-1133">Transmembrane helix</keyword>
<dbReference type="Pfam" id="PF02878">
    <property type="entry name" value="PGM_PMM_I"/>
    <property type="match status" value="1"/>
</dbReference>
<evidence type="ECO:0000256" key="2">
    <source>
        <dbReference type="ARBA" id="ARBA00001946"/>
    </source>
</evidence>
<feature type="compositionally biased region" description="Pro residues" evidence="10">
    <location>
        <begin position="378"/>
        <end position="398"/>
    </location>
</feature>
<dbReference type="EC" id="5.4.2.8" evidence="5"/>
<dbReference type="SUPFAM" id="SSF55957">
    <property type="entry name" value="Phosphoglucomutase, C-terminal domain"/>
    <property type="match status" value="1"/>
</dbReference>
<evidence type="ECO:0000256" key="5">
    <source>
        <dbReference type="ARBA" id="ARBA00012730"/>
    </source>
</evidence>
<dbReference type="OrthoDB" id="9803322at2"/>
<reference evidence="17" key="1">
    <citation type="submission" date="2016-03" db="EMBL/GenBank/DDBJ databases">
        <authorList>
            <person name="Heylen K."/>
            <person name="De Vos P."/>
            <person name="Vekeman B."/>
        </authorList>
    </citation>
    <scope>NUCLEOTIDE SEQUENCE [LARGE SCALE GENOMIC DNA]</scope>
    <source>
        <strain evidence="17">R-45383</strain>
    </source>
</reference>
<evidence type="ECO:0000256" key="4">
    <source>
        <dbReference type="ARBA" id="ARBA00010231"/>
    </source>
</evidence>
<dbReference type="Proteomes" id="UP000077628">
    <property type="component" value="Unassembled WGS sequence"/>
</dbReference>
<evidence type="ECO:0000256" key="9">
    <source>
        <dbReference type="ARBA" id="ARBA00023235"/>
    </source>
</evidence>
<comment type="cofactor">
    <cofactor evidence="2">
        <name>Mg(2+)</name>
        <dbReference type="ChEBI" id="CHEBI:18420"/>
    </cofactor>
</comment>
<dbReference type="Gene3D" id="3.40.120.10">
    <property type="entry name" value="Alpha-D-Glucose-1,6-Bisphosphate, subunit A, domain 3"/>
    <property type="match status" value="3"/>
</dbReference>
<dbReference type="InterPro" id="IPR005841">
    <property type="entry name" value="Alpha-D-phosphohexomutase_SF"/>
</dbReference>
<evidence type="ECO:0000259" key="14">
    <source>
        <dbReference type="Pfam" id="PF02879"/>
    </source>
</evidence>
<keyword evidence="17" id="KW-1185">Reference proteome</keyword>
<dbReference type="GO" id="GO:0004615">
    <property type="term" value="F:phosphomannomutase activity"/>
    <property type="evidence" value="ECO:0007669"/>
    <property type="project" value="UniProtKB-EC"/>
</dbReference>
<dbReference type="InterPro" id="IPR005846">
    <property type="entry name" value="A-D-PHexomutase_a/b/a-III"/>
</dbReference>
<dbReference type="Pfam" id="PF02880">
    <property type="entry name" value="PGM_PMM_III"/>
    <property type="match status" value="1"/>
</dbReference>
<evidence type="ECO:0000256" key="7">
    <source>
        <dbReference type="ARBA" id="ARBA00022723"/>
    </source>
</evidence>
<dbReference type="RefSeq" id="WP_064031009.1">
    <property type="nucleotide sequence ID" value="NZ_LUUK01000200.1"/>
</dbReference>
<dbReference type="Gene3D" id="3.30.310.50">
    <property type="entry name" value="Alpha-D-phosphohexomutase, C-terminal domain"/>
    <property type="match status" value="1"/>
</dbReference>
<evidence type="ECO:0000313" key="17">
    <source>
        <dbReference type="Proteomes" id="UP000077628"/>
    </source>
</evidence>
<dbReference type="GO" id="GO:0000287">
    <property type="term" value="F:magnesium ion binding"/>
    <property type="evidence" value="ECO:0007669"/>
    <property type="project" value="InterPro"/>
</dbReference>
<dbReference type="InterPro" id="IPR005845">
    <property type="entry name" value="A-D-PHexomutase_a/b/a-II"/>
</dbReference>
<dbReference type="Pfam" id="PF00408">
    <property type="entry name" value="PGM_PMM_IV"/>
    <property type="match status" value="1"/>
</dbReference>
<dbReference type="AlphaFoldDB" id="A0A177N951"/>
<dbReference type="PROSITE" id="PS00710">
    <property type="entry name" value="PGM_PMM"/>
    <property type="match status" value="1"/>
</dbReference>
<feature type="domain" description="Alpha-D-phosphohexomutase alpha/beta/alpha" evidence="14">
    <location>
        <begin position="554"/>
        <end position="650"/>
    </location>
</feature>
<comment type="caution">
    <text evidence="16">The sequence shown here is derived from an EMBL/GenBank/DDBJ whole genome shotgun (WGS) entry which is preliminary data.</text>
</comment>
<evidence type="ECO:0000256" key="8">
    <source>
        <dbReference type="ARBA" id="ARBA00022842"/>
    </source>
</evidence>
<evidence type="ECO:0000256" key="10">
    <source>
        <dbReference type="SAM" id="MobiDB-lite"/>
    </source>
</evidence>
<evidence type="ECO:0000259" key="13">
    <source>
        <dbReference type="Pfam" id="PF02878"/>
    </source>
</evidence>
<protein>
    <recommendedName>
        <fullName evidence="5">phosphomannomutase</fullName>
        <ecNumber evidence="5">5.4.2.8</ecNumber>
    </recommendedName>
</protein>
<keyword evidence="8" id="KW-0460">Magnesium</keyword>
<dbReference type="InterPro" id="IPR036900">
    <property type="entry name" value="A-D-PHexomutase_C_sf"/>
</dbReference>
<dbReference type="PRINTS" id="PR00509">
    <property type="entry name" value="PGMPMM"/>
</dbReference>
<keyword evidence="9" id="KW-0413">Isomerase</keyword>
<feature type="domain" description="Alpha-D-phosphohexomutase alpha/beta/alpha" evidence="13">
    <location>
        <begin position="406"/>
        <end position="536"/>
    </location>
</feature>
<evidence type="ECO:0000313" key="16">
    <source>
        <dbReference type="EMBL" id="OAI14467.1"/>
    </source>
</evidence>
<evidence type="ECO:0000256" key="1">
    <source>
        <dbReference type="ARBA" id="ARBA00000586"/>
    </source>
</evidence>
<dbReference type="EMBL" id="LUUK01000200">
    <property type="protein sequence ID" value="OAI14467.1"/>
    <property type="molecule type" value="Genomic_DNA"/>
</dbReference>
<comment type="catalytic activity">
    <reaction evidence="1">
        <text>alpha-D-mannose 1-phosphate = D-mannose 6-phosphate</text>
        <dbReference type="Rhea" id="RHEA:11140"/>
        <dbReference type="ChEBI" id="CHEBI:58409"/>
        <dbReference type="ChEBI" id="CHEBI:58735"/>
        <dbReference type="EC" id="5.4.2.8"/>
    </reaction>
</comment>
<evidence type="ECO:0000256" key="6">
    <source>
        <dbReference type="ARBA" id="ARBA00022553"/>
    </source>
</evidence>
<dbReference type="PANTHER" id="PTHR43771:SF2">
    <property type="entry name" value="PHOSPHOMANNOMUTASE_PHOSPHOGLUCOMUTASE"/>
    <property type="match status" value="1"/>
</dbReference>
<keyword evidence="11" id="KW-0472">Membrane</keyword>
<comment type="similarity">
    <text evidence="4">Belongs to the phosphohexose mutase family.</text>
</comment>
<name>A0A177N951_9GAMM</name>
<evidence type="ECO:0000259" key="15">
    <source>
        <dbReference type="Pfam" id="PF02880"/>
    </source>
</evidence>
<accession>A0A177N951</accession>
<evidence type="ECO:0000256" key="3">
    <source>
        <dbReference type="ARBA" id="ARBA00004699"/>
    </source>
</evidence>
<feature type="domain" description="Alpha-D-phosphohexomutase C-terminal" evidence="12">
    <location>
        <begin position="790"/>
        <end position="844"/>
    </location>
</feature>